<feature type="transmembrane region" description="Helical" evidence="2">
    <location>
        <begin position="33"/>
        <end position="54"/>
    </location>
</feature>
<protein>
    <submittedName>
        <fullName evidence="3">Uncharacterized protein</fullName>
    </submittedName>
</protein>
<feature type="transmembrane region" description="Helical" evidence="2">
    <location>
        <begin position="134"/>
        <end position="160"/>
    </location>
</feature>
<dbReference type="Proteomes" id="UP001501237">
    <property type="component" value="Unassembled WGS sequence"/>
</dbReference>
<comment type="caution">
    <text evidence="3">The sequence shown here is derived from an EMBL/GenBank/DDBJ whole genome shotgun (WGS) entry which is preliminary data.</text>
</comment>
<feature type="transmembrane region" description="Helical" evidence="2">
    <location>
        <begin position="194"/>
        <end position="217"/>
    </location>
</feature>
<feature type="transmembrane region" description="Helical" evidence="2">
    <location>
        <begin position="6"/>
        <end position="26"/>
    </location>
</feature>
<accession>A0ABP6QLS3</accession>
<reference evidence="4" key="1">
    <citation type="journal article" date="2019" name="Int. J. Syst. Evol. Microbiol.">
        <title>The Global Catalogue of Microorganisms (GCM) 10K type strain sequencing project: providing services to taxonomists for standard genome sequencing and annotation.</title>
        <authorList>
            <consortium name="The Broad Institute Genomics Platform"/>
            <consortium name="The Broad Institute Genome Sequencing Center for Infectious Disease"/>
            <person name="Wu L."/>
            <person name="Ma J."/>
        </authorList>
    </citation>
    <scope>NUCLEOTIDE SEQUENCE [LARGE SCALE GENOMIC DNA]</scope>
    <source>
        <strain evidence="4">JCM 9377</strain>
    </source>
</reference>
<name>A0ABP6QLS3_9ACTN</name>
<gene>
    <name evidence="3" type="ORF">GCM10010468_55410</name>
</gene>
<evidence type="ECO:0000256" key="2">
    <source>
        <dbReference type="SAM" id="Phobius"/>
    </source>
</evidence>
<evidence type="ECO:0000256" key="1">
    <source>
        <dbReference type="SAM" id="MobiDB-lite"/>
    </source>
</evidence>
<proteinExistence type="predicted"/>
<dbReference type="EMBL" id="BAAAUV010000016">
    <property type="protein sequence ID" value="GAA3226874.1"/>
    <property type="molecule type" value="Genomic_DNA"/>
</dbReference>
<keyword evidence="4" id="KW-1185">Reference proteome</keyword>
<organism evidence="3 4">
    <name type="scientific">Actinocorallia longicatena</name>
    <dbReference type="NCBI Taxonomy" id="111803"/>
    <lineage>
        <taxon>Bacteria</taxon>
        <taxon>Bacillati</taxon>
        <taxon>Actinomycetota</taxon>
        <taxon>Actinomycetes</taxon>
        <taxon>Streptosporangiales</taxon>
        <taxon>Thermomonosporaceae</taxon>
        <taxon>Actinocorallia</taxon>
    </lineage>
</organism>
<feature type="region of interest" description="Disordered" evidence="1">
    <location>
        <begin position="254"/>
        <end position="298"/>
    </location>
</feature>
<keyword evidence="2" id="KW-1133">Transmembrane helix</keyword>
<feature type="transmembrane region" description="Helical" evidence="2">
    <location>
        <begin position="104"/>
        <end position="122"/>
    </location>
</feature>
<feature type="transmembrane region" description="Helical" evidence="2">
    <location>
        <begin position="167"/>
        <end position="188"/>
    </location>
</feature>
<feature type="transmembrane region" description="Helical" evidence="2">
    <location>
        <begin position="60"/>
        <end position="84"/>
    </location>
</feature>
<dbReference type="RefSeq" id="WP_344833908.1">
    <property type="nucleotide sequence ID" value="NZ_BAAAUV010000016.1"/>
</dbReference>
<feature type="transmembrane region" description="Helical" evidence="2">
    <location>
        <begin position="224"/>
        <end position="243"/>
    </location>
</feature>
<keyword evidence="2" id="KW-0472">Membrane</keyword>
<sequence>MLPLAWAAGIAVLMIAVATLAGAWLARRLSGRVGLWLAATAAMLLAAALADMIPAARRDAAALILPFWPVLAALAAGFAGTALLTRRTGRRPGGEHAPGRHKRARRVAGIAVFAGTGAAYAVTTHRALESGAMAFGLTTTSMIAITVQALGAGLAMTILLDLGDRRLFPWLAGACLAPALGILGAIFLPPPPALVPIQLGLASGILLCAALIALFLAAREARPAAVAAAFAAGSAVGLLAALIQVPPAFPAPPPGSAPAVAGLPGSEPLAPPPYGDPARPAAAPPQPKGVTPTPARPAKAPAAYLKELRSGRVSLAKALRAPPAAGLDLGATLRTRYPGARVRSALASLGMTEKARVGDLTAGEIPELLRTLGRPTAATARKPPGHGG</sequence>
<evidence type="ECO:0000313" key="4">
    <source>
        <dbReference type="Proteomes" id="UP001501237"/>
    </source>
</evidence>
<keyword evidence="2" id="KW-0812">Transmembrane</keyword>
<evidence type="ECO:0000313" key="3">
    <source>
        <dbReference type="EMBL" id="GAA3226874.1"/>
    </source>
</evidence>